<dbReference type="SUPFAM" id="SSF158499">
    <property type="entry name" value="DnaD domain-like"/>
    <property type="match status" value="1"/>
</dbReference>
<dbReference type="InterPro" id="IPR053162">
    <property type="entry name" value="DnaD"/>
</dbReference>
<keyword evidence="6" id="KW-1185">Reference proteome</keyword>
<evidence type="ECO:0000313" key="6">
    <source>
        <dbReference type="Proteomes" id="UP000198584"/>
    </source>
</evidence>
<organism evidence="5 6">
    <name type="scientific">Thalassobacillus cyri</name>
    <dbReference type="NCBI Taxonomy" id="571932"/>
    <lineage>
        <taxon>Bacteria</taxon>
        <taxon>Bacillati</taxon>
        <taxon>Bacillota</taxon>
        <taxon>Bacilli</taxon>
        <taxon>Bacillales</taxon>
        <taxon>Bacillaceae</taxon>
        <taxon>Thalassobacillus</taxon>
    </lineage>
</organism>
<evidence type="ECO:0000259" key="3">
    <source>
        <dbReference type="Pfam" id="PF07261"/>
    </source>
</evidence>
<sequence length="230" mass="27281">MSNYQQYQDILNDQMVISKRLLKNYQTLGLTESELLILLQIQRFYYEGNPFPTPEEIAQFSPGTEQDCSRLLRNMIKKKILVIEQKRNEDGILNEYYSFEPLWEKLYTVEKEVTPEANKEAHDNLFVLFEQEFGRLLSPFEIETINIWLDQDGQQPALIKAALREAVLMGKLNFKYIDRILREWSKKGIRSVDQARQAGKQFRGQQQTEQPVSQRSKKDISLYYNWLEEE</sequence>
<dbReference type="InterPro" id="IPR006343">
    <property type="entry name" value="DnaB/C_C"/>
</dbReference>
<dbReference type="STRING" id="571932.SAMN05421743_106147"/>
<dbReference type="Proteomes" id="UP000198584">
    <property type="component" value="Unassembled WGS sequence"/>
</dbReference>
<dbReference type="AlphaFoldDB" id="A0A1H4CQI3"/>
<feature type="region of interest" description="Disordered" evidence="2">
    <location>
        <begin position="196"/>
        <end position="217"/>
    </location>
</feature>
<comment type="similarity">
    <text evidence="1">Belongs to the DnaB/DnaD family.</text>
</comment>
<dbReference type="InterPro" id="IPR034829">
    <property type="entry name" value="DnaD-like_sf"/>
</dbReference>
<feature type="domain" description="DnaD N-terminal" evidence="4">
    <location>
        <begin position="17"/>
        <end position="111"/>
    </location>
</feature>
<evidence type="ECO:0000256" key="2">
    <source>
        <dbReference type="SAM" id="MobiDB-lite"/>
    </source>
</evidence>
<dbReference type="InterPro" id="IPR036388">
    <property type="entry name" value="WH-like_DNA-bd_sf"/>
</dbReference>
<evidence type="ECO:0000313" key="5">
    <source>
        <dbReference type="EMBL" id="SEA62624.1"/>
    </source>
</evidence>
<dbReference type="PANTHER" id="PTHR37293">
    <property type="entry name" value="PHAGE REPLICATION PROTEIN-RELATED"/>
    <property type="match status" value="1"/>
</dbReference>
<gene>
    <name evidence="5" type="ORF">SAMN05421743_106147</name>
</gene>
<dbReference type="NCBIfam" id="TIGR01446">
    <property type="entry name" value="DnaD_dom"/>
    <property type="match status" value="1"/>
</dbReference>
<dbReference type="Pfam" id="PF07261">
    <property type="entry name" value="DnaB_2"/>
    <property type="match status" value="1"/>
</dbReference>
<protein>
    <submittedName>
        <fullName evidence="5">DNA replication protein</fullName>
    </submittedName>
</protein>
<proteinExistence type="inferred from homology"/>
<name>A0A1H4CQI3_9BACI</name>
<evidence type="ECO:0000259" key="4">
    <source>
        <dbReference type="Pfam" id="PF21984"/>
    </source>
</evidence>
<dbReference type="PANTHER" id="PTHR37293:SF6">
    <property type="entry name" value="DNA REPLICATION PROTEIN DNAD"/>
    <property type="match status" value="1"/>
</dbReference>
<dbReference type="RefSeq" id="WP_093044712.1">
    <property type="nucleotide sequence ID" value="NZ_FNQR01000006.1"/>
</dbReference>
<dbReference type="Gene3D" id="1.10.10.630">
    <property type="entry name" value="DnaD domain-like"/>
    <property type="match status" value="1"/>
</dbReference>
<dbReference type="EMBL" id="FNQR01000006">
    <property type="protein sequence ID" value="SEA62624.1"/>
    <property type="molecule type" value="Genomic_DNA"/>
</dbReference>
<dbReference type="InterPro" id="IPR053843">
    <property type="entry name" value="DnaD_N"/>
</dbReference>
<dbReference type="OrthoDB" id="9770238at2"/>
<reference evidence="5 6" key="1">
    <citation type="submission" date="2016-10" db="EMBL/GenBank/DDBJ databases">
        <authorList>
            <person name="de Groot N.N."/>
        </authorList>
    </citation>
    <scope>NUCLEOTIDE SEQUENCE [LARGE SCALE GENOMIC DNA]</scope>
    <source>
        <strain evidence="5 6">CCM7597</strain>
    </source>
</reference>
<accession>A0A1H4CQI3</accession>
<feature type="domain" description="DnaB/C C-terminal" evidence="3">
    <location>
        <begin position="128"/>
        <end position="197"/>
    </location>
</feature>
<dbReference type="Gene3D" id="1.10.10.10">
    <property type="entry name" value="Winged helix-like DNA-binding domain superfamily/Winged helix DNA-binding domain"/>
    <property type="match status" value="1"/>
</dbReference>
<dbReference type="Pfam" id="PF21984">
    <property type="entry name" value="DnaD_N"/>
    <property type="match status" value="1"/>
</dbReference>
<feature type="compositionally biased region" description="Polar residues" evidence="2">
    <location>
        <begin position="203"/>
        <end position="214"/>
    </location>
</feature>
<evidence type="ECO:0000256" key="1">
    <source>
        <dbReference type="ARBA" id="ARBA00093462"/>
    </source>
</evidence>